<dbReference type="AlphaFoldDB" id="A0A645FB60"/>
<evidence type="ECO:0000313" key="3">
    <source>
        <dbReference type="EMBL" id="MPN09683.1"/>
    </source>
</evidence>
<dbReference type="GO" id="GO:0097367">
    <property type="term" value="F:carbohydrate derivative binding"/>
    <property type="evidence" value="ECO:0007669"/>
    <property type="project" value="InterPro"/>
</dbReference>
<dbReference type="Gene3D" id="3.40.50.10490">
    <property type="entry name" value="Glucose-6-phosphate isomerase like protein, domain 1"/>
    <property type="match status" value="1"/>
</dbReference>
<keyword evidence="2" id="KW-0472">Membrane</keyword>
<dbReference type="GO" id="GO:0006096">
    <property type="term" value="P:glycolytic process"/>
    <property type="evidence" value="ECO:0007669"/>
    <property type="project" value="InterPro"/>
</dbReference>
<reference evidence="3" key="1">
    <citation type="submission" date="2019-08" db="EMBL/GenBank/DDBJ databases">
        <authorList>
            <person name="Kucharzyk K."/>
            <person name="Murdoch R.W."/>
            <person name="Higgins S."/>
            <person name="Loffler F."/>
        </authorList>
    </citation>
    <scope>NUCLEOTIDE SEQUENCE</scope>
</reference>
<evidence type="ECO:0000256" key="1">
    <source>
        <dbReference type="ARBA" id="ARBA00011952"/>
    </source>
</evidence>
<dbReference type="CDD" id="cd05016">
    <property type="entry name" value="SIS_PGI_2"/>
    <property type="match status" value="1"/>
</dbReference>
<dbReference type="InterPro" id="IPR035482">
    <property type="entry name" value="SIS_PGI_2"/>
</dbReference>
<dbReference type="EC" id="5.3.1.9" evidence="1"/>
<dbReference type="GO" id="GO:0006094">
    <property type="term" value="P:gluconeogenesis"/>
    <property type="evidence" value="ECO:0007669"/>
    <property type="project" value="InterPro"/>
</dbReference>
<evidence type="ECO:0000256" key="2">
    <source>
        <dbReference type="SAM" id="Phobius"/>
    </source>
</evidence>
<organism evidence="3">
    <name type="scientific">bioreactor metagenome</name>
    <dbReference type="NCBI Taxonomy" id="1076179"/>
    <lineage>
        <taxon>unclassified sequences</taxon>
        <taxon>metagenomes</taxon>
        <taxon>ecological metagenomes</taxon>
    </lineage>
</organism>
<dbReference type="InterPro" id="IPR046348">
    <property type="entry name" value="SIS_dom_sf"/>
</dbReference>
<proteinExistence type="predicted"/>
<dbReference type="GO" id="GO:0004347">
    <property type="term" value="F:glucose-6-phosphate isomerase activity"/>
    <property type="evidence" value="ECO:0007669"/>
    <property type="project" value="UniProtKB-EC"/>
</dbReference>
<comment type="caution">
    <text evidence="3">The sequence shown here is derived from an EMBL/GenBank/DDBJ whole genome shotgun (WGS) entry which is preliminary data.</text>
</comment>
<keyword evidence="2" id="KW-0812">Transmembrane</keyword>
<dbReference type="InterPro" id="IPR001672">
    <property type="entry name" value="G6P_Isomerase"/>
</dbReference>
<dbReference type="PROSITE" id="PS51463">
    <property type="entry name" value="P_GLUCOSE_ISOMERASE_3"/>
    <property type="match status" value="1"/>
</dbReference>
<gene>
    <name evidence="3" type="primary">pgi_37</name>
    <name evidence="3" type="ORF">SDC9_156975</name>
</gene>
<accession>A0A645FB60</accession>
<protein>
    <recommendedName>
        <fullName evidence="1">glucose-6-phosphate isomerase</fullName>
        <ecNumber evidence="1">5.3.1.9</ecNumber>
    </recommendedName>
</protein>
<keyword evidence="2" id="KW-1133">Transmembrane helix</keyword>
<feature type="transmembrane region" description="Helical" evidence="2">
    <location>
        <begin position="72"/>
        <end position="93"/>
    </location>
</feature>
<dbReference type="SUPFAM" id="SSF53697">
    <property type="entry name" value="SIS domain"/>
    <property type="match status" value="1"/>
</dbReference>
<dbReference type="PROSITE" id="PS00174">
    <property type="entry name" value="P_GLUCOSE_ISOMERASE_2"/>
    <property type="match status" value="1"/>
</dbReference>
<name>A0A645FB60_9ZZZZ</name>
<dbReference type="InterPro" id="IPR018189">
    <property type="entry name" value="Phosphoglucose_isomerase_CS"/>
</dbReference>
<keyword evidence="3" id="KW-0413">Isomerase</keyword>
<dbReference type="EMBL" id="VSSQ01055816">
    <property type="protein sequence ID" value="MPN09683.1"/>
    <property type="molecule type" value="Genomic_DNA"/>
</dbReference>
<sequence>MFETVLWVDEPDVDWSITGLGDETNGLSYLEGKGLNYVNKIAMEATTQAHSDGGVPTLLFHFSRLDAHTFGYAVYFFMMACAMSAYLLGVNPFNQPGVETYKRNMYRLLTSDEEQN</sequence>